<comment type="caution">
    <text evidence="3">The sequence shown here is derived from an EMBL/GenBank/DDBJ whole genome shotgun (WGS) entry which is preliminary data.</text>
</comment>
<dbReference type="Pfam" id="PF01895">
    <property type="entry name" value="PhoU"/>
    <property type="match status" value="2"/>
</dbReference>
<dbReference type="AlphaFoldDB" id="A0A931N762"/>
<keyword evidence="1" id="KW-0592">Phosphate transport</keyword>
<accession>A0A931N762</accession>
<dbReference type="GO" id="GO:0006817">
    <property type="term" value="P:phosphate ion transport"/>
    <property type="evidence" value="ECO:0007669"/>
    <property type="project" value="UniProtKB-KW"/>
</dbReference>
<dbReference type="GO" id="GO:0045936">
    <property type="term" value="P:negative regulation of phosphate metabolic process"/>
    <property type="evidence" value="ECO:0007669"/>
    <property type="project" value="InterPro"/>
</dbReference>
<evidence type="ECO:0000313" key="4">
    <source>
        <dbReference type="Proteomes" id="UP000655751"/>
    </source>
</evidence>
<sequence length="336" mass="36608">MIALSWLAGRIVAWLRAGYPAGVPERDYLPLLAVLGRRLTPAEVEHVVAELTAGGVLPGNRVDTAVAITTITHELPSETDLARVRDRLIDGGWPITESWRDHIHPDVPKHLDAGDPGVRSLRRPHSRDVAQLATLLHTICLRDRTAIATATLALLRADLEHAERAIDIGRDIEAMSGECEHEILRLLSLRFPVAAELREIGGALQVLANLRRMGALATHVAELARRRHPAAVVPETVRPLVERLGAATIAIATSAAEVLLSRDSDAAVALDTQDDTIDNLHEQLLAAIVDSERGHEIAAAVDIALLGRYYERFADNAVDIGRRTLPDPAVTSRHRH</sequence>
<keyword evidence="1" id="KW-0813">Transport</keyword>
<evidence type="ECO:0000256" key="1">
    <source>
        <dbReference type="ARBA" id="ARBA00022592"/>
    </source>
</evidence>
<evidence type="ECO:0000259" key="2">
    <source>
        <dbReference type="Pfam" id="PF01895"/>
    </source>
</evidence>
<dbReference type="Proteomes" id="UP000655751">
    <property type="component" value="Unassembled WGS sequence"/>
</dbReference>
<dbReference type="RefSeq" id="WP_196153723.1">
    <property type="nucleotide sequence ID" value="NZ_JADMLG010000024.1"/>
</dbReference>
<proteinExistence type="predicted"/>
<gene>
    <name evidence="3" type="ORF">IT779_34770</name>
</gene>
<dbReference type="InterPro" id="IPR044918">
    <property type="entry name" value="DUF3349_helical"/>
</dbReference>
<feature type="domain" description="PhoU" evidence="2">
    <location>
        <begin position="146"/>
        <end position="223"/>
    </location>
</feature>
<dbReference type="Pfam" id="PF11829">
    <property type="entry name" value="DUF3349"/>
    <property type="match status" value="1"/>
</dbReference>
<dbReference type="PANTHER" id="PTHR42930:SF3">
    <property type="entry name" value="PHOSPHATE-SPECIFIC TRANSPORT SYSTEM ACCESSORY PROTEIN PHOU"/>
    <property type="match status" value="1"/>
</dbReference>
<dbReference type="GO" id="GO:0030643">
    <property type="term" value="P:intracellular phosphate ion homeostasis"/>
    <property type="evidence" value="ECO:0007669"/>
    <property type="project" value="InterPro"/>
</dbReference>
<name>A0A931N762_9NOCA</name>
<dbReference type="InterPro" id="IPR021784">
    <property type="entry name" value="DUF3349"/>
</dbReference>
<protein>
    <submittedName>
        <fullName evidence="3">DUF3349 domain-containing protein</fullName>
    </submittedName>
</protein>
<dbReference type="InterPro" id="IPR028366">
    <property type="entry name" value="PhoU"/>
</dbReference>
<dbReference type="Gene3D" id="1.10.150.430">
    <property type="entry name" value="DUF3349, helical bundle"/>
    <property type="match status" value="1"/>
</dbReference>
<dbReference type="SUPFAM" id="SSF109755">
    <property type="entry name" value="PhoU-like"/>
    <property type="match status" value="1"/>
</dbReference>
<dbReference type="InterPro" id="IPR026022">
    <property type="entry name" value="PhoU_dom"/>
</dbReference>
<reference evidence="3" key="1">
    <citation type="submission" date="2020-11" db="EMBL/GenBank/DDBJ databases">
        <title>Nocardia NEAU-351.nov., a novel actinomycete isolated from the cow dung.</title>
        <authorList>
            <person name="Zhang X."/>
        </authorList>
    </citation>
    <scope>NUCLEOTIDE SEQUENCE</scope>
    <source>
        <strain evidence="3">NEAU-351</strain>
    </source>
</reference>
<dbReference type="InterPro" id="IPR038078">
    <property type="entry name" value="PhoU-like_sf"/>
</dbReference>
<organism evidence="3 4">
    <name type="scientific">Nocardia bovistercoris</name>
    <dbReference type="NCBI Taxonomy" id="2785916"/>
    <lineage>
        <taxon>Bacteria</taxon>
        <taxon>Bacillati</taxon>
        <taxon>Actinomycetota</taxon>
        <taxon>Actinomycetes</taxon>
        <taxon>Mycobacteriales</taxon>
        <taxon>Nocardiaceae</taxon>
        <taxon>Nocardia</taxon>
    </lineage>
</organism>
<dbReference type="EMBL" id="JADMLG010000024">
    <property type="protein sequence ID" value="MBH0781447.1"/>
    <property type="molecule type" value="Genomic_DNA"/>
</dbReference>
<keyword evidence="4" id="KW-1185">Reference proteome</keyword>
<dbReference type="PANTHER" id="PTHR42930">
    <property type="entry name" value="PHOSPHATE-SPECIFIC TRANSPORT SYSTEM ACCESSORY PROTEIN PHOU"/>
    <property type="match status" value="1"/>
</dbReference>
<evidence type="ECO:0000313" key="3">
    <source>
        <dbReference type="EMBL" id="MBH0781447.1"/>
    </source>
</evidence>
<dbReference type="Gene3D" id="1.20.58.220">
    <property type="entry name" value="Phosphate transport system protein phou homolog 2, domain 2"/>
    <property type="match status" value="1"/>
</dbReference>
<feature type="domain" description="PhoU" evidence="2">
    <location>
        <begin position="242"/>
        <end position="323"/>
    </location>
</feature>